<evidence type="ECO:0000256" key="1">
    <source>
        <dbReference type="SAM" id="MobiDB-lite"/>
    </source>
</evidence>
<organism evidence="2 3">
    <name type="scientific">Actinokineospora spheciospongiae</name>
    <dbReference type="NCBI Taxonomy" id="909613"/>
    <lineage>
        <taxon>Bacteria</taxon>
        <taxon>Bacillati</taxon>
        <taxon>Actinomycetota</taxon>
        <taxon>Actinomycetes</taxon>
        <taxon>Pseudonocardiales</taxon>
        <taxon>Pseudonocardiaceae</taxon>
        <taxon>Actinokineospora</taxon>
    </lineage>
</organism>
<dbReference type="RefSeq" id="WP_161784476.1">
    <property type="nucleotide sequence ID" value="NZ_AYXG01000131.1"/>
</dbReference>
<keyword evidence="3" id="KW-1185">Reference proteome</keyword>
<feature type="region of interest" description="Disordered" evidence="1">
    <location>
        <begin position="1"/>
        <end position="49"/>
    </location>
</feature>
<proteinExistence type="predicted"/>
<sequence length="49" mass="4920">MTSTTAPARGPDPTTPEACPAPGTDLPAAHRFESTSEARPACALPTGRG</sequence>
<dbReference type="STRING" id="909613.UO65_3616"/>
<gene>
    <name evidence="2" type="ORF">UO65_3616</name>
</gene>
<evidence type="ECO:0000313" key="3">
    <source>
        <dbReference type="Proteomes" id="UP000019277"/>
    </source>
</evidence>
<dbReference type="AlphaFoldDB" id="W7IJK5"/>
<dbReference type="EMBL" id="AYXG01000131">
    <property type="protein sequence ID" value="EWC61045.1"/>
    <property type="molecule type" value="Genomic_DNA"/>
</dbReference>
<comment type="caution">
    <text evidence="2">The sequence shown here is derived from an EMBL/GenBank/DDBJ whole genome shotgun (WGS) entry which is preliminary data.</text>
</comment>
<evidence type="ECO:0000313" key="2">
    <source>
        <dbReference type="EMBL" id="EWC61045.1"/>
    </source>
</evidence>
<name>W7IJK5_9PSEU</name>
<protein>
    <submittedName>
        <fullName evidence="2">Uncharacterized protein</fullName>
    </submittedName>
</protein>
<dbReference type="Proteomes" id="UP000019277">
    <property type="component" value="Unassembled WGS sequence"/>
</dbReference>
<reference evidence="2 3" key="1">
    <citation type="journal article" date="2014" name="Genome Announc.">
        <title>Draft Genome Sequence of the Antitrypanosomally Active Sponge-Associated Bacterium Actinokineospora sp. Strain EG49.</title>
        <authorList>
            <person name="Harjes J."/>
            <person name="Ryu T."/>
            <person name="Abdelmohsen U.R."/>
            <person name="Moitinho-Silva L."/>
            <person name="Horn H."/>
            <person name="Ravasi T."/>
            <person name="Hentschel U."/>
        </authorList>
    </citation>
    <scope>NUCLEOTIDE SEQUENCE [LARGE SCALE GENOMIC DNA]</scope>
    <source>
        <strain evidence="2 3">EG49</strain>
    </source>
</reference>
<accession>W7IJK5</accession>